<evidence type="ECO:0000313" key="3">
    <source>
        <dbReference type="Proteomes" id="UP000252585"/>
    </source>
</evidence>
<keyword evidence="3" id="KW-1185">Reference proteome</keyword>
<dbReference type="Proteomes" id="UP000252585">
    <property type="component" value="Unassembled WGS sequence"/>
</dbReference>
<protein>
    <submittedName>
        <fullName evidence="2">Trypsin-like peptidase</fullName>
    </submittedName>
</protein>
<dbReference type="Gene3D" id="2.40.10.10">
    <property type="entry name" value="Trypsin-like serine proteases"/>
    <property type="match status" value="2"/>
</dbReference>
<reference evidence="2 3" key="1">
    <citation type="submission" date="2018-07" db="EMBL/GenBank/DDBJ databases">
        <title>Genomic Encyclopedia of Type Strains, Phase IV (KMG-IV): sequencing the most valuable type-strain genomes for metagenomic binning, comparative biology and taxonomic classification.</title>
        <authorList>
            <person name="Goeker M."/>
        </authorList>
    </citation>
    <scope>NUCLEOTIDE SEQUENCE [LARGE SCALE GENOMIC DNA]</scope>
    <source>
        <strain evidence="2 3">DSM 27696</strain>
    </source>
</reference>
<comment type="caution">
    <text evidence="2">The sequence shown here is derived from an EMBL/GenBank/DDBJ whole genome shotgun (WGS) entry which is preliminary data.</text>
</comment>
<gene>
    <name evidence="2" type="ORF">DFR57_1197</name>
</gene>
<keyword evidence="1" id="KW-0645">Protease</keyword>
<dbReference type="EMBL" id="QPJJ01000019">
    <property type="protein sequence ID" value="RCW63131.1"/>
    <property type="molecule type" value="Genomic_DNA"/>
</dbReference>
<keyword evidence="1" id="KW-0720">Serine protease</keyword>
<dbReference type="AlphaFoldDB" id="A0A368X538"/>
<name>A0A368X538_9BACI</name>
<dbReference type="GO" id="GO:0008236">
    <property type="term" value="F:serine-type peptidase activity"/>
    <property type="evidence" value="ECO:0007669"/>
    <property type="project" value="UniProtKB-KW"/>
</dbReference>
<organism evidence="2 3">
    <name type="scientific">Saliterribacillus persicus</name>
    <dbReference type="NCBI Taxonomy" id="930114"/>
    <lineage>
        <taxon>Bacteria</taxon>
        <taxon>Bacillati</taxon>
        <taxon>Bacillota</taxon>
        <taxon>Bacilli</taxon>
        <taxon>Bacillales</taxon>
        <taxon>Bacillaceae</taxon>
        <taxon>Saliterribacillus</taxon>
    </lineage>
</organism>
<dbReference type="InterPro" id="IPR009003">
    <property type="entry name" value="Peptidase_S1_PA"/>
</dbReference>
<evidence type="ECO:0000256" key="1">
    <source>
        <dbReference type="ARBA" id="ARBA00022825"/>
    </source>
</evidence>
<dbReference type="RefSeq" id="WP_245937504.1">
    <property type="nucleotide sequence ID" value="NZ_QPJJ01000019.1"/>
</dbReference>
<accession>A0A368X538</accession>
<dbReference type="InterPro" id="IPR043504">
    <property type="entry name" value="Peptidase_S1_PA_chymotrypsin"/>
</dbReference>
<dbReference type="Pfam" id="PF13365">
    <property type="entry name" value="Trypsin_2"/>
    <property type="match status" value="1"/>
</dbReference>
<sequence length="222" mass="23881">MYSGMVNAVYALGRVTPNGVTPLGTATLLNRDGLLVTAAHVTNHDDNNLVVIFPRNSSLSEYQDMSNLEVRYVDVKINSVNPLYDICILEGANGTNLRGASNLDITGLDNINVGEKLNVFGFPDLNFGRMILTKQETDLGAKVLIENTGLKVKYGVINLLSRQGQSGSPVVHNNNLIGILIGPYLPKQSGGISIGGIDPHTLHPATHIVSASYIEEMLEDNV</sequence>
<keyword evidence="1" id="KW-0378">Hydrolase</keyword>
<dbReference type="SUPFAM" id="SSF50494">
    <property type="entry name" value="Trypsin-like serine proteases"/>
    <property type="match status" value="1"/>
</dbReference>
<evidence type="ECO:0000313" key="2">
    <source>
        <dbReference type="EMBL" id="RCW63131.1"/>
    </source>
</evidence>
<proteinExistence type="predicted"/>